<dbReference type="EMBL" id="MQWB01000001">
    <property type="protein sequence ID" value="OZC04409.1"/>
    <property type="molecule type" value="Genomic_DNA"/>
</dbReference>
<dbReference type="Gene3D" id="2.60.40.1470">
    <property type="entry name" value="ApaG domain"/>
    <property type="match status" value="1"/>
</dbReference>
<organism evidence="2 3">
    <name type="scientific">Rubricoccus marinus</name>
    <dbReference type="NCBI Taxonomy" id="716817"/>
    <lineage>
        <taxon>Bacteria</taxon>
        <taxon>Pseudomonadati</taxon>
        <taxon>Rhodothermota</taxon>
        <taxon>Rhodothermia</taxon>
        <taxon>Rhodothermales</taxon>
        <taxon>Rubricoccaceae</taxon>
        <taxon>Rubricoccus</taxon>
    </lineage>
</organism>
<accession>A0A259U326</accession>
<dbReference type="GO" id="GO:0070987">
    <property type="term" value="P:error-free translesion synthesis"/>
    <property type="evidence" value="ECO:0007669"/>
    <property type="project" value="TreeGrafter"/>
</dbReference>
<reference evidence="2 3" key="1">
    <citation type="submission" date="2016-11" db="EMBL/GenBank/DDBJ databases">
        <title>Study of marine rhodopsin-containing bacteria.</title>
        <authorList>
            <person name="Yoshizawa S."/>
            <person name="Kumagai Y."/>
            <person name="Kogure K."/>
        </authorList>
    </citation>
    <scope>NUCLEOTIDE SEQUENCE [LARGE SCALE GENOMIC DNA]</scope>
    <source>
        <strain evidence="2 3">SG-29</strain>
    </source>
</reference>
<dbReference type="PANTHER" id="PTHR14289:SF16">
    <property type="entry name" value="POLYMERASE DELTA-INTERACTING PROTEIN 2"/>
    <property type="match status" value="1"/>
</dbReference>
<dbReference type="InParanoid" id="A0A259U326"/>
<evidence type="ECO:0000259" key="1">
    <source>
        <dbReference type="PROSITE" id="PS51087"/>
    </source>
</evidence>
<name>A0A259U326_9BACT</name>
<dbReference type="PANTHER" id="PTHR14289">
    <property type="entry name" value="F-BOX ONLY PROTEIN 3"/>
    <property type="match status" value="1"/>
</dbReference>
<feature type="domain" description="ApaG" evidence="1">
    <location>
        <begin position="5"/>
        <end position="127"/>
    </location>
</feature>
<dbReference type="InterPro" id="IPR007474">
    <property type="entry name" value="ApaG_domain"/>
</dbReference>
<keyword evidence="3" id="KW-1185">Reference proteome</keyword>
<proteinExistence type="predicted"/>
<sequence length="127" mass="14100">MVSYEATTEAVTVTVRPAYLDGKSQPLARRFVFGYEVQIANAGAQEVQLLRRRWQIRDADGGVQEVQGEGVVGQQPVLAPGEAHTYRSFCVLPTFGGSMEGDYLMQRADGARFRAEIPRFFLRAMAN</sequence>
<dbReference type="NCBIfam" id="NF003967">
    <property type="entry name" value="PRK05461.1"/>
    <property type="match status" value="1"/>
</dbReference>
<dbReference type="Proteomes" id="UP000216446">
    <property type="component" value="Unassembled WGS sequence"/>
</dbReference>
<comment type="caution">
    <text evidence="2">The sequence shown here is derived from an EMBL/GenBank/DDBJ whole genome shotgun (WGS) entry which is preliminary data.</text>
</comment>
<gene>
    <name evidence="2" type="ORF">BSZ36_16330</name>
</gene>
<evidence type="ECO:0000313" key="2">
    <source>
        <dbReference type="EMBL" id="OZC04409.1"/>
    </source>
</evidence>
<dbReference type="PROSITE" id="PS51087">
    <property type="entry name" value="APAG"/>
    <property type="match status" value="1"/>
</dbReference>
<dbReference type="OrthoDB" id="9795226at2"/>
<dbReference type="AlphaFoldDB" id="A0A259U326"/>
<dbReference type="FunCoup" id="A0A259U326">
    <property type="interactions" value="5"/>
</dbReference>
<dbReference type="InterPro" id="IPR036767">
    <property type="entry name" value="ApaG_sf"/>
</dbReference>
<dbReference type="RefSeq" id="WP_094550845.1">
    <property type="nucleotide sequence ID" value="NZ_MQWB01000001.1"/>
</dbReference>
<dbReference type="Pfam" id="PF04379">
    <property type="entry name" value="DUF525"/>
    <property type="match status" value="1"/>
</dbReference>
<dbReference type="SUPFAM" id="SSF110069">
    <property type="entry name" value="ApaG-like"/>
    <property type="match status" value="1"/>
</dbReference>
<evidence type="ECO:0000313" key="3">
    <source>
        <dbReference type="Proteomes" id="UP000216446"/>
    </source>
</evidence>
<protein>
    <submittedName>
        <fullName evidence="2">Co2+/Mg2+ efflux protein ApaG</fullName>
    </submittedName>
</protein>